<dbReference type="EMBL" id="JAVKPK010000037">
    <property type="protein sequence ID" value="MDR7666095.1"/>
    <property type="molecule type" value="Genomic_DNA"/>
</dbReference>
<evidence type="ECO:0000313" key="2">
    <source>
        <dbReference type="EMBL" id="MDR7666095.1"/>
    </source>
</evidence>
<feature type="domain" description="HTH merR-type" evidence="1">
    <location>
        <begin position="9"/>
        <end position="31"/>
    </location>
</feature>
<dbReference type="PROSITE" id="PS00552">
    <property type="entry name" value="HTH_MERR_1"/>
    <property type="match status" value="1"/>
</dbReference>
<reference evidence="3" key="1">
    <citation type="submission" date="2023-07" db="EMBL/GenBank/DDBJ databases">
        <title>Whole-genome sequencing of a new Methanosarcina sp. Z-7115.</title>
        <authorList>
            <person name="Zhilina T.N."/>
            <person name="Merkel A.Y."/>
        </authorList>
    </citation>
    <scope>NUCLEOTIDE SEQUENCE [LARGE SCALE GENOMIC DNA]</scope>
    <source>
        <strain evidence="3">Z-7115</strain>
    </source>
</reference>
<accession>A0ABU2D281</accession>
<proteinExistence type="predicted"/>
<comment type="caution">
    <text evidence="2">The sequence shown here is derived from an EMBL/GenBank/DDBJ whole genome shotgun (WGS) entry which is preliminary data.</text>
</comment>
<keyword evidence="3" id="KW-1185">Reference proteome</keyword>
<evidence type="ECO:0000313" key="3">
    <source>
        <dbReference type="Proteomes" id="UP001246244"/>
    </source>
</evidence>
<organism evidence="2 3">
    <name type="scientific">Methanosarcina baikalica</name>
    <dbReference type="NCBI Taxonomy" id="3073890"/>
    <lineage>
        <taxon>Archaea</taxon>
        <taxon>Methanobacteriati</taxon>
        <taxon>Methanobacteriota</taxon>
        <taxon>Stenosarchaea group</taxon>
        <taxon>Methanomicrobia</taxon>
        <taxon>Methanosarcinales</taxon>
        <taxon>Methanosarcinaceae</taxon>
        <taxon>Methanosarcina</taxon>
    </lineage>
</organism>
<sequence>MSVDQIPIGKFSFMTRLSQKALRLYDRKGLLVPEEELLKGCFLFLVWQVLLIYRLTLQQGNIKTKKMAKDIIENNFQECA</sequence>
<gene>
    <name evidence="2" type="ORF">RG963_09985</name>
</gene>
<dbReference type="RefSeq" id="WP_310576123.1">
    <property type="nucleotide sequence ID" value="NZ_JAVKPK010000037.1"/>
</dbReference>
<evidence type="ECO:0000259" key="1">
    <source>
        <dbReference type="PROSITE" id="PS00552"/>
    </source>
</evidence>
<protein>
    <recommendedName>
        <fullName evidence="1">HTH merR-type domain-containing protein</fullName>
    </recommendedName>
</protein>
<name>A0ABU2D281_9EURY</name>
<dbReference type="Proteomes" id="UP001246244">
    <property type="component" value="Unassembled WGS sequence"/>
</dbReference>
<dbReference type="InterPro" id="IPR000551">
    <property type="entry name" value="MerR-type_HTH_dom"/>
</dbReference>